<protein>
    <submittedName>
        <fullName evidence="1">Uncharacterized protein</fullName>
    </submittedName>
</protein>
<proteinExistence type="predicted"/>
<reference evidence="1" key="1">
    <citation type="submission" date="2014-11" db="EMBL/GenBank/DDBJ databases">
        <authorList>
            <person name="Amaro Gonzalez C."/>
        </authorList>
    </citation>
    <scope>NUCLEOTIDE SEQUENCE</scope>
</reference>
<dbReference type="AlphaFoldDB" id="A0A0E9V317"/>
<name>A0A0E9V317_ANGAN</name>
<organism evidence="1">
    <name type="scientific">Anguilla anguilla</name>
    <name type="common">European freshwater eel</name>
    <name type="synonym">Muraena anguilla</name>
    <dbReference type="NCBI Taxonomy" id="7936"/>
    <lineage>
        <taxon>Eukaryota</taxon>
        <taxon>Metazoa</taxon>
        <taxon>Chordata</taxon>
        <taxon>Craniata</taxon>
        <taxon>Vertebrata</taxon>
        <taxon>Euteleostomi</taxon>
        <taxon>Actinopterygii</taxon>
        <taxon>Neopterygii</taxon>
        <taxon>Teleostei</taxon>
        <taxon>Anguilliformes</taxon>
        <taxon>Anguillidae</taxon>
        <taxon>Anguilla</taxon>
    </lineage>
</organism>
<sequence>MTAYYLIIKKSIDNILKGTQSLAELFRSLTKF</sequence>
<reference evidence="1" key="2">
    <citation type="journal article" date="2015" name="Fish Shellfish Immunol.">
        <title>Early steps in the European eel (Anguilla anguilla)-Vibrio vulnificus interaction in the gills: Role of the RtxA13 toxin.</title>
        <authorList>
            <person name="Callol A."/>
            <person name="Pajuelo D."/>
            <person name="Ebbesson L."/>
            <person name="Teles M."/>
            <person name="MacKenzie S."/>
            <person name="Amaro C."/>
        </authorList>
    </citation>
    <scope>NUCLEOTIDE SEQUENCE</scope>
</reference>
<evidence type="ECO:0000313" key="1">
    <source>
        <dbReference type="EMBL" id="JAH71820.1"/>
    </source>
</evidence>
<accession>A0A0E9V317</accession>
<dbReference type="EMBL" id="GBXM01036757">
    <property type="protein sequence ID" value="JAH71820.1"/>
    <property type="molecule type" value="Transcribed_RNA"/>
</dbReference>